<sequence length="195" mass="22937">MRKERNLTTVWLSSMYHNVGDSKRAMDEYTSEIFMHGLNTIVLHNTCEDSLLAAPIILDLVILCEICERIKFKVGDDHEFQSFHPVLSLLSYLLKAPLVPSDTPVINALFKQRSCIENIFRACVGLKPQNHMMLEHKHSREVRQPVNREWTHRHFLSPGKRSEKEWLPQWRNKGLETLHEWRLRLLYSSQGNHLE</sequence>
<dbReference type="Gene3D" id="3.40.50.720">
    <property type="entry name" value="NAD(P)-binding Rossmann-like Domain"/>
    <property type="match status" value="1"/>
</dbReference>
<dbReference type="InterPro" id="IPR036291">
    <property type="entry name" value="NAD(P)-bd_dom_sf"/>
</dbReference>
<keyword evidence="2" id="KW-1185">Reference proteome</keyword>
<dbReference type="EMBL" id="MU825973">
    <property type="protein sequence ID" value="KAJ7381884.1"/>
    <property type="molecule type" value="Genomic_DNA"/>
</dbReference>
<dbReference type="GO" id="GO:0004512">
    <property type="term" value="F:inositol-3-phosphate synthase activity"/>
    <property type="evidence" value="ECO:0007669"/>
    <property type="project" value="UniProtKB-EC"/>
</dbReference>
<dbReference type="OrthoDB" id="2887at2759"/>
<dbReference type="SUPFAM" id="SSF51735">
    <property type="entry name" value="NAD(P)-binding Rossmann-fold domains"/>
    <property type="match status" value="1"/>
</dbReference>
<accession>A0A9X0D1Y1</accession>
<dbReference type="Proteomes" id="UP001163046">
    <property type="component" value="Unassembled WGS sequence"/>
</dbReference>
<dbReference type="SUPFAM" id="SSF55347">
    <property type="entry name" value="Glyceraldehyde-3-phosphate dehydrogenase-like, C-terminal domain"/>
    <property type="match status" value="1"/>
</dbReference>
<comment type="caution">
    <text evidence="1">The sequence shown here is derived from an EMBL/GenBank/DDBJ whole genome shotgun (WGS) entry which is preliminary data.</text>
</comment>
<dbReference type="FunFam" id="3.40.50.720:FF:000204">
    <property type="entry name" value="Inositol-3-phosphate synthase 1-B"/>
    <property type="match status" value="1"/>
</dbReference>
<dbReference type="AlphaFoldDB" id="A0A9X0D1Y1"/>
<name>A0A9X0D1Y1_9CNID</name>
<gene>
    <name evidence="1" type="primary">ISYNA1_2</name>
    <name evidence="1" type="ORF">OS493_038498</name>
</gene>
<reference evidence="1" key="1">
    <citation type="submission" date="2023-01" db="EMBL/GenBank/DDBJ databases">
        <title>Genome assembly of the deep-sea coral Lophelia pertusa.</title>
        <authorList>
            <person name="Herrera S."/>
            <person name="Cordes E."/>
        </authorList>
    </citation>
    <scope>NUCLEOTIDE SEQUENCE</scope>
    <source>
        <strain evidence="1">USNM1676648</strain>
        <tissue evidence="1">Polyp</tissue>
    </source>
</reference>
<dbReference type="Pfam" id="PF07994">
    <property type="entry name" value="NAD_binding_5"/>
    <property type="match status" value="1"/>
</dbReference>
<dbReference type="EC" id="5.5.1.4" evidence="1"/>
<dbReference type="GO" id="GO:0008654">
    <property type="term" value="P:phospholipid biosynthetic process"/>
    <property type="evidence" value="ECO:0007669"/>
    <property type="project" value="InterPro"/>
</dbReference>
<keyword evidence="1" id="KW-0413">Isomerase</keyword>
<organism evidence="1 2">
    <name type="scientific">Desmophyllum pertusum</name>
    <dbReference type="NCBI Taxonomy" id="174260"/>
    <lineage>
        <taxon>Eukaryota</taxon>
        <taxon>Metazoa</taxon>
        <taxon>Cnidaria</taxon>
        <taxon>Anthozoa</taxon>
        <taxon>Hexacorallia</taxon>
        <taxon>Scleractinia</taxon>
        <taxon>Caryophylliina</taxon>
        <taxon>Caryophylliidae</taxon>
        <taxon>Desmophyllum</taxon>
    </lineage>
</organism>
<evidence type="ECO:0000313" key="2">
    <source>
        <dbReference type="Proteomes" id="UP001163046"/>
    </source>
</evidence>
<protein>
    <submittedName>
        <fullName evidence="1">Inositol-3-phosphate synthase 1</fullName>
        <ecNumber evidence="1">5.5.1.4</ecNumber>
    </submittedName>
</protein>
<dbReference type="GO" id="GO:0006021">
    <property type="term" value="P:inositol biosynthetic process"/>
    <property type="evidence" value="ECO:0007669"/>
    <property type="project" value="InterPro"/>
</dbReference>
<dbReference type="PANTHER" id="PTHR11510">
    <property type="entry name" value="MYO-INOSITOL-1 PHOSPHATE SYNTHASE"/>
    <property type="match status" value="1"/>
</dbReference>
<proteinExistence type="predicted"/>
<dbReference type="InterPro" id="IPR002587">
    <property type="entry name" value="Myo-inos-1-P_Synthase"/>
</dbReference>
<evidence type="ECO:0000313" key="1">
    <source>
        <dbReference type="EMBL" id="KAJ7381884.1"/>
    </source>
</evidence>